<dbReference type="EMBL" id="JAUSRO010000021">
    <property type="protein sequence ID" value="MDP9902722.1"/>
    <property type="molecule type" value="Genomic_DNA"/>
</dbReference>
<evidence type="ECO:0000313" key="6">
    <source>
        <dbReference type="Proteomes" id="UP001226867"/>
    </source>
</evidence>
<keyword evidence="3 5" id="KW-0067">ATP-binding</keyword>
<keyword evidence="1" id="KW-0472">Membrane</keyword>
<evidence type="ECO:0000256" key="2">
    <source>
        <dbReference type="ARBA" id="ARBA00022741"/>
    </source>
</evidence>
<dbReference type="PROSITE" id="PS50893">
    <property type="entry name" value="ABC_TRANSPORTER_2"/>
    <property type="match status" value="1"/>
</dbReference>
<keyword evidence="6" id="KW-1185">Reference proteome</keyword>
<protein>
    <submittedName>
        <fullName evidence="5">Iron complex transport system ATP-binding protein</fullName>
    </submittedName>
</protein>
<evidence type="ECO:0000259" key="4">
    <source>
        <dbReference type="PROSITE" id="PS50893"/>
    </source>
</evidence>
<dbReference type="Pfam" id="PF00005">
    <property type="entry name" value="ABC_tran"/>
    <property type="match status" value="1"/>
</dbReference>
<evidence type="ECO:0000256" key="3">
    <source>
        <dbReference type="ARBA" id="ARBA00022840"/>
    </source>
</evidence>
<comment type="caution">
    <text evidence="5">The sequence shown here is derived from an EMBL/GenBank/DDBJ whole genome shotgun (WGS) entry which is preliminary data.</text>
</comment>
<dbReference type="SMART" id="SM00382">
    <property type="entry name" value="AAA"/>
    <property type="match status" value="1"/>
</dbReference>
<evidence type="ECO:0000313" key="5">
    <source>
        <dbReference type="EMBL" id="MDP9902722.1"/>
    </source>
</evidence>
<keyword evidence="2" id="KW-0547">Nucleotide-binding</keyword>
<proteinExistence type="predicted"/>
<dbReference type="PANTHER" id="PTHR42794">
    <property type="entry name" value="HEMIN IMPORT ATP-BINDING PROTEIN HMUV"/>
    <property type="match status" value="1"/>
</dbReference>
<name>A0ABT9SH54_9BURK</name>
<feature type="domain" description="ABC transporter" evidence="4">
    <location>
        <begin position="9"/>
        <end position="249"/>
    </location>
</feature>
<dbReference type="Proteomes" id="UP001226867">
    <property type="component" value="Unassembled WGS sequence"/>
</dbReference>
<dbReference type="RefSeq" id="WP_307692459.1">
    <property type="nucleotide sequence ID" value="NZ_JAUSRO010000021.1"/>
</dbReference>
<dbReference type="InterPro" id="IPR003439">
    <property type="entry name" value="ABC_transporter-like_ATP-bd"/>
</dbReference>
<dbReference type="PROSITE" id="PS00211">
    <property type="entry name" value="ABC_TRANSPORTER_1"/>
    <property type="match status" value="1"/>
</dbReference>
<keyword evidence="1" id="KW-1003">Cell membrane</keyword>
<dbReference type="InterPro" id="IPR003593">
    <property type="entry name" value="AAA+_ATPase"/>
</dbReference>
<gene>
    <name evidence="5" type="ORF">J2W36_005000</name>
</gene>
<reference evidence="5 6" key="1">
    <citation type="submission" date="2023-07" db="EMBL/GenBank/DDBJ databases">
        <title>Sorghum-associated microbial communities from plants grown in Nebraska, USA.</title>
        <authorList>
            <person name="Schachtman D."/>
        </authorList>
    </citation>
    <scope>NUCLEOTIDE SEQUENCE [LARGE SCALE GENOMIC DNA]</scope>
    <source>
        <strain evidence="5 6">DS1607</strain>
    </source>
</reference>
<dbReference type="CDD" id="cd03214">
    <property type="entry name" value="ABC_Iron-Siderophores_B12_Hemin"/>
    <property type="match status" value="1"/>
</dbReference>
<evidence type="ECO:0000256" key="1">
    <source>
        <dbReference type="ARBA" id="ARBA00022475"/>
    </source>
</evidence>
<organism evidence="5 6">
    <name type="scientific">Variovorax ginsengisoli</name>
    <dbReference type="NCBI Taxonomy" id="363844"/>
    <lineage>
        <taxon>Bacteria</taxon>
        <taxon>Pseudomonadati</taxon>
        <taxon>Pseudomonadota</taxon>
        <taxon>Betaproteobacteria</taxon>
        <taxon>Burkholderiales</taxon>
        <taxon>Comamonadaceae</taxon>
        <taxon>Variovorax</taxon>
    </lineage>
</organism>
<dbReference type="Gene3D" id="3.40.50.300">
    <property type="entry name" value="P-loop containing nucleotide triphosphate hydrolases"/>
    <property type="match status" value="1"/>
</dbReference>
<dbReference type="SUPFAM" id="SSF52540">
    <property type="entry name" value="P-loop containing nucleoside triphosphate hydrolases"/>
    <property type="match status" value="1"/>
</dbReference>
<dbReference type="InterPro" id="IPR027417">
    <property type="entry name" value="P-loop_NTPase"/>
</dbReference>
<sequence length="264" mass="28789">MSTGPASILEARALHFTRRQGWRRHAEVLSGTSLALHPGELLALLGANGAGKSTLLRLLLGLLVAERGDVLLDGRPLAAWPRREVARRIAYVPQLHTPPFPYAVRDVVALGGLPHRRFLQGSQPRERARVDVALQQLDLGALANRPYTALSGGERQRVLIARALVQDAAVLVFDEPANNLDYGHQLRLLDQLRALADKGYAVLFTTHHPDQARAVADRVALLDHGRITADGPPAQVLTAEVLAALYGLHETESTKTTTRPVECR</sequence>
<accession>A0ABT9SH54</accession>
<dbReference type="PANTHER" id="PTHR42794:SF2">
    <property type="entry name" value="ABC TRANSPORTER ATP-BINDING PROTEIN"/>
    <property type="match status" value="1"/>
</dbReference>
<dbReference type="InterPro" id="IPR017871">
    <property type="entry name" value="ABC_transporter-like_CS"/>
</dbReference>
<dbReference type="GO" id="GO:0005524">
    <property type="term" value="F:ATP binding"/>
    <property type="evidence" value="ECO:0007669"/>
    <property type="project" value="UniProtKB-KW"/>
</dbReference>